<dbReference type="EMBL" id="RXGB01005692">
    <property type="protein sequence ID" value="TMW87474.1"/>
    <property type="molecule type" value="Genomic_DNA"/>
</dbReference>
<dbReference type="AlphaFoldDB" id="A0A6N2B0R1"/>
<organism evidence="1">
    <name type="scientific">Solanum chilense</name>
    <name type="common">Tomato</name>
    <name type="synonym">Lycopersicon chilense</name>
    <dbReference type="NCBI Taxonomy" id="4083"/>
    <lineage>
        <taxon>Eukaryota</taxon>
        <taxon>Viridiplantae</taxon>
        <taxon>Streptophyta</taxon>
        <taxon>Embryophyta</taxon>
        <taxon>Tracheophyta</taxon>
        <taxon>Spermatophyta</taxon>
        <taxon>Magnoliopsida</taxon>
        <taxon>eudicotyledons</taxon>
        <taxon>Gunneridae</taxon>
        <taxon>Pentapetalae</taxon>
        <taxon>asterids</taxon>
        <taxon>lamiids</taxon>
        <taxon>Solanales</taxon>
        <taxon>Solanaceae</taxon>
        <taxon>Solanoideae</taxon>
        <taxon>Solaneae</taxon>
        <taxon>Solanum</taxon>
        <taxon>Solanum subgen. Lycopersicon</taxon>
    </lineage>
</organism>
<proteinExistence type="predicted"/>
<comment type="caution">
    <text evidence="1">The sequence shown here is derived from an EMBL/GenBank/DDBJ whole genome shotgun (WGS) entry which is preliminary data.</text>
</comment>
<reference evidence="1" key="1">
    <citation type="submission" date="2019-05" db="EMBL/GenBank/DDBJ databases">
        <title>The de novo reference genome and transcriptome assemblies of the wild tomato species Solanum chilense.</title>
        <authorList>
            <person name="Stam R."/>
            <person name="Nosenko T."/>
            <person name="Hoerger A.C."/>
            <person name="Stephan W."/>
            <person name="Seidel M.A."/>
            <person name="Kuhn J.M.M."/>
            <person name="Haberer G."/>
            <person name="Tellier A."/>
        </authorList>
    </citation>
    <scope>NUCLEOTIDE SEQUENCE</scope>
    <source>
        <tissue evidence="1">Mature leaves</tissue>
    </source>
</reference>
<gene>
    <name evidence="1" type="ORF">EJD97_019914</name>
</gene>
<sequence length="89" mass="9990">MAGIRRKPQTYMMGLPNGGVRLMWQRSAAAEGRWGSLTMYGTTKLVTVCRGYDSPSCGFIVKFIEVIPVPRFQELKCFRTKTLDGPLCL</sequence>
<name>A0A6N2B0R1_SOLCI</name>
<accession>A0A6N2B0R1</accession>
<evidence type="ECO:0000313" key="1">
    <source>
        <dbReference type="EMBL" id="TMW87474.1"/>
    </source>
</evidence>
<protein>
    <submittedName>
        <fullName evidence="1">Uncharacterized protein</fullName>
    </submittedName>
</protein>